<gene>
    <name evidence="13" type="primary">polC</name>
    <name evidence="17" type="ORF">H1191_08625</name>
</gene>
<comment type="subcellular location">
    <subcellularLocation>
        <location evidence="2 13">Cytoplasm</location>
    </subcellularLocation>
</comment>
<dbReference type="GO" id="GO:0003887">
    <property type="term" value="F:DNA-directed DNA polymerase activity"/>
    <property type="evidence" value="ECO:0007669"/>
    <property type="project" value="UniProtKB-UniRule"/>
</dbReference>
<dbReference type="InterPro" id="IPR004013">
    <property type="entry name" value="PHP_dom"/>
</dbReference>
<dbReference type="Gene3D" id="1.10.150.700">
    <property type="entry name" value="PolC, middle finger domain"/>
    <property type="match status" value="1"/>
</dbReference>
<comment type="function">
    <text evidence="11">DNA polymerase III is a complex, multichain enzyme responsible for most of the replicative synthesis in bacteria. This DNA polymerase also exhibits 3' to 5' exonuclease activity. The alpha chain is the DNA polymerase.</text>
</comment>
<evidence type="ECO:0000256" key="1">
    <source>
        <dbReference type="ARBA" id="ARBA00003452"/>
    </source>
</evidence>
<dbReference type="InterPro" id="IPR036397">
    <property type="entry name" value="RNaseH_sf"/>
</dbReference>
<organism evidence="17 18">
    <name type="scientific">Paenactinomyces guangxiensis</name>
    <dbReference type="NCBI Taxonomy" id="1490290"/>
    <lineage>
        <taxon>Bacteria</taxon>
        <taxon>Bacillati</taxon>
        <taxon>Bacillota</taxon>
        <taxon>Bacilli</taxon>
        <taxon>Bacillales</taxon>
        <taxon>Thermoactinomycetaceae</taxon>
        <taxon>Paenactinomyces</taxon>
    </lineage>
</organism>
<dbReference type="InterPro" id="IPR003141">
    <property type="entry name" value="Pol/His_phosphatase_N"/>
</dbReference>
<dbReference type="Pfam" id="PF11490">
    <property type="entry name" value="DNA_pol3_a_NII"/>
    <property type="match status" value="1"/>
</dbReference>
<evidence type="ECO:0000256" key="7">
    <source>
        <dbReference type="ARBA" id="ARBA00022722"/>
    </source>
</evidence>
<evidence type="ECO:0000256" key="14">
    <source>
        <dbReference type="SAM" id="Coils"/>
    </source>
</evidence>
<keyword evidence="6 13" id="KW-0235">DNA replication</keyword>
<dbReference type="GO" id="GO:0003677">
    <property type="term" value="F:DNA binding"/>
    <property type="evidence" value="ECO:0007669"/>
    <property type="project" value="UniProtKB-UniRule"/>
</dbReference>
<keyword evidence="3 13" id="KW-0963">Cytoplasm</keyword>
<keyword evidence="5 13" id="KW-0548">Nucleotidyltransferase</keyword>
<dbReference type="HAMAP" id="MF_00356">
    <property type="entry name" value="DNApol_PolC"/>
    <property type="match status" value="1"/>
</dbReference>
<comment type="function">
    <text evidence="1 13">Required for replicative DNA synthesis. This DNA polymerase also exhibits 3' to 5' exonuclease activity.</text>
</comment>
<evidence type="ECO:0000256" key="2">
    <source>
        <dbReference type="ARBA" id="ARBA00004496"/>
    </source>
</evidence>
<dbReference type="PANTHER" id="PTHR32294:SF5">
    <property type="entry name" value="DNA POLYMERASE III POLC-TYPE"/>
    <property type="match status" value="1"/>
</dbReference>
<dbReference type="Pfam" id="PF14579">
    <property type="entry name" value="HHH_6"/>
    <property type="match status" value="1"/>
</dbReference>
<dbReference type="InterPro" id="IPR044923">
    <property type="entry name" value="PolC_middle_finger_sf"/>
</dbReference>
<dbReference type="SUPFAM" id="SSF160975">
    <property type="entry name" value="AF1531-like"/>
    <property type="match status" value="1"/>
</dbReference>
<keyword evidence="8 13" id="KW-0378">Hydrolase</keyword>
<evidence type="ECO:0000256" key="10">
    <source>
        <dbReference type="ARBA" id="ARBA00022932"/>
    </source>
</evidence>
<keyword evidence="9 13" id="KW-0269">Exonuclease</keyword>
<evidence type="ECO:0000256" key="13">
    <source>
        <dbReference type="HAMAP-Rule" id="MF_00356"/>
    </source>
</evidence>
<protein>
    <recommendedName>
        <fullName evidence="13">DNA polymerase III PolC-type</fullName>
        <shortName evidence="13">PolIII</shortName>
        <ecNumber evidence="13">2.7.7.7</ecNumber>
    </recommendedName>
</protein>
<dbReference type="Gene3D" id="3.20.20.140">
    <property type="entry name" value="Metal-dependent hydrolases"/>
    <property type="match status" value="2"/>
</dbReference>
<comment type="caution">
    <text evidence="17">The sequence shown here is derived from an EMBL/GenBank/DDBJ whole genome shotgun (WGS) entry which is preliminary data.</text>
</comment>
<reference evidence="17 18" key="1">
    <citation type="submission" date="2020-07" db="EMBL/GenBank/DDBJ databases">
        <authorList>
            <person name="Feng H."/>
        </authorList>
    </citation>
    <scope>NUCLEOTIDE SEQUENCE [LARGE SCALE GENOMIC DNA]</scope>
    <source>
        <strain evidence="18">s-10</strain>
    </source>
</reference>
<keyword evidence="7 13" id="KW-0540">Nuclease</keyword>
<dbReference type="Pfam" id="PF14480">
    <property type="entry name" value="DNA_pol3_a_NI"/>
    <property type="match status" value="1"/>
</dbReference>
<accession>A0A7W1WQS6</accession>
<name>A0A7W1WQS6_9BACL</name>
<evidence type="ECO:0000256" key="3">
    <source>
        <dbReference type="ARBA" id="ARBA00022490"/>
    </source>
</evidence>
<comment type="catalytic activity">
    <reaction evidence="12 13">
        <text>DNA(n) + a 2'-deoxyribonucleoside 5'-triphosphate = DNA(n+1) + diphosphate</text>
        <dbReference type="Rhea" id="RHEA:22508"/>
        <dbReference type="Rhea" id="RHEA-COMP:17339"/>
        <dbReference type="Rhea" id="RHEA-COMP:17340"/>
        <dbReference type="ChEBI" id="CHEBI:33019"/>
        <dbReference type="ChEBI" id="CHEBI:61560"/>
        <dbReference type="ChEBI" id="CHEBI:173112"/>
        <dbReference type="EC" id="2.7.7.7"/>
    </reaction>
</comment>
<dbReference type="InterPro" id="IPR004365">
    <property type="entry name" value="NA-bd_OB_tRNA"/>
</dbReference>
<dbReference type="InterPro" id="IPR006308">
    <property type="entry name" value="Pol_III_a_PolC-type_gram_pos"/>
</dbReference>
<dbReference type="Pfam" id="PF02811">
    <property type="entry name" value="PHP"/>
    <property type="match status" value="1"/>
</dbReference>
<dbReference type="InterPro" id="IPR004805">
    <property type="entry name" value="DnaE2/DnaE/PolC"/>
</dbReference>
<keyword evidence="10 13" id="KW-0239">DNA-directed DNA polymerase</keyword>
<dbReference type="Gene3D" id="3.30.420.10">
    <property type="entry name" value="Ribonuclease H-like superfamily/Ribonuclease H"/>
    <property type="match status" value="1"/>
</dbReference>
<evidence type="ECO:0000256" key="5">
    <source>
        <dbReference type="ARBA" id="ARBA00022695"/>
    </source>
</evidence>
<dbReference type="InterPro" id="IPR006054">
    <property type="entry name" value="DnaQ"/>
</dbReference>
<dbReference type="RefSeq" id="WP_181751614.1">
    <property type="nucleotide sequence ID" value="NZ_JACEIQ010000007.1"/>
</dbReference>
<dbReference type="CDD" id="cd06127">
    <property type="entry name" value="DEDDh"/>
    <property type="match status" value="1"/>
</dbReference>
<dbReference type="Gene3D" id="3.30.1900.20">
    <property type="match status" value="2"/>
</dbReference>
<dbReference type="NCBIfam" id="TIGR01405">
    <property type="entry name" value="polC_Gram_pos"/>
    <property type="match status" value="1"/>
</dbReference>
<keyword evidence="14" id="KW-0175">Coiled coil</keyword>
<dbReference type="Proteomes" id="UP000535491">
    <property type="component" value="Unassembled WGS sequence"/>
</dbReference>
<dbReference type="InterPro" id="IPR011708">
    <property type="entry name" value="DNA_pol3_alpha_NTPase_dom"/>
</dbReference>
<evidence type="ECO:0000313" key="17">
    <source>
        <dbReference type="EMBL" id="MBA4494367.1"/>
    </source>
</evidence>
<feature type="coiled-coil region" evidence="14">
    <location>
        <begin position="163"/>
        <end position="207"/>
    </location>
</feature>
<dbReference type="Gene3D" id="2.40.50.140">
    <property type="entry name" value="Nucleic acid-binding proteins"/>
    <property type="match status" value="1"/>
</dbReference>
<dbReference type="GO" id="GO:0006261">
    <property type="term" value="P:DNA-templated DNA replication"/>
    <property type="evidence" value="ECO:0007669"/>
    <property type="project" value="UniProtKB-UniRule"/>
</dbReference>
<evidence type="ECO:0000259" key="16">
    <source>
        <dbReference type="SMART" id="SM00481"/>
    </source>
</evidence>
<dbReference type="CDD" id="cd04484">
    <property type="entry name" value="polC_OBF"/>
    <property type="match status" value="1"/>
</dbReference>
<feature type="domain" description="Exonuclease" evidence="15">
    <location>
        <begin position="415"/>
        <end position="581"/>
    </location>
</feature>
<dbReference type="InterPro" id="IPR040982">
    <property type="entry name" value="DNA_pol3_finger"/>
</dbReference>
<evidence type="ECO:0000313" key="18">
    <source>
        <dbReference type="Proteomes" id="UP000535491"/>
    </source>
</evidence>
<dbReference type="SUPFAM" id="SSF50249">
    <property type="entry name" value="Nucleic acid-binding proteins"/>
    <property type="match status" value="1"/>
</dbReference>
<dbReference type="SMART" id="SM00481">
    <property type="entry name" value="POLIIIAc"/>
    <property type="match status" value="1"/>
</dbReference>
<evidence type="ECO:0000259" key="15">
    <source>
        <dbReference type="SMART" id="SM00479"/>
    </source>
</evidence>
<dbReference type="InterPro" id="IPR024754">
    <property type="entry name" value="DNA_PolC-like_N_II"/>
</dbReference>
<dbReference type="Gene3D" id="1.10.150.870">
    <property type="match status" value="1"/>
</dbReference>
<evidence type="ECO:0000256" key="4">
    <source>
        <dbReference type="ARBA" id="ARBA00022679"/>
    </source>
</evidence>
<proteinExistence type="inferred from homology"/>
<dbReference type="Pfam" id="PF00929">
    <property type="entry name" value="RNase_T"/>
    <property type="match status" value="1"/>
</dbReference>
<sequence length="1431" mass="162544">MKVGHERLLKLFQEAKCPSEWLPHFELAFIEKVEVDPIKKTWLIHIHFPEPIPPEVWQGFQERVKQSFQRIASAHILFHYDRVETDQVLQKYWYWIKKKIHENVAPAFSGWLGKAEWKVENNQLHIHFPNPAMLRMAKQKELDTHIGNYYKKITQREIVIHFSSNKEEEAKDLFQEQRQQQDQALIQQALAEQAEAARQAIESAEESPVLEKKIGYDFHDEPVPLSSIHEEERRIVVKGKVFKSELRELKSGRKLLTFNLTDYTDSIACKIFARDKEDAQILGQIKDGDWLKVRGSVQFDTFVRDLVLMVNDLHETEPEERQDTAEEKRVELHCHTSMSAMDGVYDVKELVKRAASWGHPAIAITDHGVAQAFPEAYGAGKQHGVKILFGMEANIVNDGIPIVIRPEDRVLTEDTYVVFDVETTGLSAVHDTIIELAGVKVKNGEIIDRFESFANPHRPLTEQISQLTGITDEMVKDAPEVDQVISRFLEFIEGSVLVAHNARFDMGFLQEAVKRIGKEPVSNPVIDTLELARFLYPGMKNYRLNTLAAKLDVHLEQHHRAIYDAEATGYVMWKMLLDTVKKDITRLHQLNEHTGDRDLTRLRPFHAILLVKNETGLKNLYKLISKSHLETFFRVPRILRSELEKHREGLMIGSGCEKGELFETALNKSPQEVEEVARFYDYLEIQPVDINMHLVEKGLVETPDRLREANRLLVEIGEKLGKPVVATANVHYLDEHDSLYRDILAMNQSGGFRPSGPLPKAHFRTTTEMLEEFSYLGPDKAKEVVITNPRKIADLIQDDIKPFPDGTFTPKMEGAADELKQICYDKAHSLYGDPLPEVVATRLDRELTPIIKYGFSDLYLISQRIVTKSLQDGYLVGSRGSVGSSFVATMSDITEVNPLPPHWRCPSCKHSEFILDGSYESGFDLPDKECPNCGTKMEKDGHDIPFETFLGFEADKTPDIDLNFSGEYQPRAHAYTEELFGKEYIYRAGTIATVQEKTAYGYVKKYAEQNNLQLRQAEIERLVQGCTGVKRTTGQHPGGLMVVPQYKDVFDFTPIQHPADDAKSGTITTHFDYRSISGRLLKLDILGHQDPTTIRMLQDLTGVDPKEIPIDDPETIKIFSGTESLGITPEDINGTKTGTLGIPEFGTHFVRQMLEDTRPTTFSELVRISGLSHGTDVWLGNAQELIRSGTCTLSEAICTRDDIMLYLIQKGVPAKSAFKIMEKVRKGKGVTEDEAELMKEHGVPDWYITSCQKIAYMFPRAHAAAYVMMAVRIAWFKVHRPLEYYAAYFYRLLSDFDADVVLKGPAHIKRMIKEIEEKGNTASPKEKGLFTVLESVQEFYARGFTFKNVDLYRSHAKQFVIDGNSLIPPFASIAGVGENAAVNIMEARKEGEFLSIDDFQQRSRATSTVVEILKNMGCLDGLPQSNQLALF</sequence>
<dbReference type="FunFam" id="3.30.420.10:FF:000045">
    <property type="entry name" value="3'-5' exonuclease DinG"/>
    <property type="match status" value="1"/>
</dbReference>
<keyword evidence="4 13" id="KW-0808">Transferase</keyword>
<evidence type="ECO:0000256" key="6">
    <source>
        <dbReference type="ARBA" id="ARBA00022705"/>
    </source>
</evidence>
<keyword evidence="18" id="KW-1185">Reference proteome</keyword>
<dbReference type="GO" id="GO:0008408">
    <property type="term" value="F:3'-5' exonuclease activity"/>
    <property type="evidence" value="ECO:0007669"/>
    <property type="project" value="UniProtKB-UniRule"/>
</dbReference>
<dbReference type="NCBIfam" id="TIGR00573">
    <property type="entry name" value="dnaq"/>
    <property type="match status" value="1"/>
</dbReference>
<dbReference type="NCBIfam" id="NF001688">
    <property type="entry name" value="PRK00448.1"/>
    <property type="match status" value="1"/>
</dbReference>
<dbReference type="InterPro" id="IPR012337">
    <property type="entry name" value="RNaseH-like_sf"/>
</dbReference>
<dbReference type="SUPFAM" id="SSF53098">
    <property type="entry name" value="Ribonuclease H-like"/>
    <property type="match status" value="1"/>
</dbReference>
<dbReference type="EC" id="2.7.7.7" evidence="13"/>
<dbReference type="InterPro" id="IPR029460">
    <property type="entry name" value="DNAPol_HHH"/>
</dbReference>
<evidence type="ECO:0000256" key="9">
    <source>
        <dbReference type="ARBA" id="ARBA00022839"/>
    </source>
</evidence>
<dbReference type="Pfam" id="PF07733">
    <property type="entry name" value="DNA_pol3_alpha"/>
    <property type="match status" value="1"/>
</dbReference>
<dbReference type="PANTHER" id="PTHR32294">
    <property type="entry name" value="DNA POLYMERASE III SUBUNIT ALPHA"/>
    <property type="match status" value="1"/>
</dbReference>
<evidence type="ECO:0000256" key="12">
    <source>
        <dbReference type="ARBA" id="ARBA00049244"/>
    </source>
</evidence>
<dbReference type="InterPro" id="IPR012340">
    <property type="entry name" value="NA-bd_OB-fold"/>
</dbReference>
<evidence type="ECO:0000256" key="8">
    <source>
        <dbReference type="ARBA" id="ARBA00022801"/>
    </source>
</evidence>
<dbReference type="Gene3D" id="6.10.140.1510">
    <property type="match status" value="1"/>
</dbReference>
<feature type="domain" description="Polymerase/histidinol phosphatase N-terminal" evidence="16">
    <location>
        <begin position="330"/>
        <end position="397"/>
    </location>
</feature>
<dbReference type="GO" id="GO:0005737">
    <property type="term" value="C:cytoplasm"/>
    <property type="evidence" value="ECO:0007669"/>
    <property type="project" value="UniProtKB-SubCell"/>
</dbReference>
<dbReference type="SMART" id="SM00479">
    <property type="entry name" value="EXOIII"/>
    <property type="match status" value="1"/>
</dbReference>
<dbReference type="EMBL" id="JACEIQ010000007">
    <property type="protein sequence ID" value="MBA4494367.1"/>
    <property type="molecule type" value="Genomic_DNA"/>
</dbReference>
<dbReference type="Pfam" id="PF17657">
    <property type="entry name" value="DNA_pol3_finger"/>
    <property type="match status" value="1"/>
</dbReference>
<comment type="similarity">
    <text evidence="13">Belongs to the DNA polymerase type-C family. PolC subfamily.</text>
</comment>
<evidence type="ECO:0000256" key="11">
    <source>
        <dbReference type="ARBA" id="ARBA00025611"/>
    </source>
</evidence>
<dbReference type="Pfam" id="PF01336">
    <property type="entry name" value="tRNA_anti-codon"/>
    <property type="match status" value="1"/>
</dbReference>
<dbReference type="InterPro" id="IPR013520">
    <property type="entry name" value="Ribonucl_H"/>
</dbReference>
<dbReference type="CDD" id="cd07435">
    <property type="entry name" value="PHP_PolIIIA_POLC"/>
    <property type="match status" value="1"/>
</dbReference>
<dbReference type="InterPro" id="IPR028112">
    <property type="entry name" value="DNA_PolC-type_N_I"/>
</dbReference>